<dbReference type="UCSC" id="uc057trl.1">
    <property type="organism name" value="human"/>
</dbReference>
<dbReference type="AlphaFoldDB" id="V9GYA5"/>
<proteinExistence type="evidence at protein level"/>
<feature type="region of interest" description="Disordered" evidence="1">
    <location>
        <begin position="1"/>
        <end position="29"/>
    </location>
</feature>
<keyword evidence="3" id="KW-1185">Reference proteome</keyword>
<dbReference type="Ensembl" id="ENST00000491102.2">
    <property type="protein sequence ID" value="ENSP00000476555.1"/>
    <property type="gene ID" value="ENSG00000122912.15"/>
</dbReference>
<keyword evidence="4" id="KW-1267">Proteomics identification</keyword>
<evidence type="ECO:0000313" key="3">
    <source>
        <dbReference type="Proteomes" id="UP000005640"/>
    </source>
</evidence>
<reference evidence="2" key="2">
    <citation type="journal article" date="2004" name="Nature">
        <title>The DNA sequence and comparative analysis of human chromosome 10.</title>
        <authorList>
            <person name="Deloukas P."/>
            <person name="Earthrowl M.E."/>
            <person name="Grafham D.V."/>
            <person name="Rubenfield M."/>
            <person name="French L."/>
            <person name="Steward C.A."/>
            <person name="Sims S.K."/>
            <person name="Jones M.C."/>
            <person name="Searle S."/>
            <person name="Scott C."/>
            <person name="Howe K."/>
            <person name="Hunt S.E."/>
            <person name="Andrews T.D."/>
            <person name="Gilbert J.G."/>
            <person name="Swarbreck D."/>
            <person name="Ashurst J.L."/>
            <person name="Taylor A."/>
            <person name="Battles J."/>
            <person name="Bird C.P."/>
            <person name="Ainscough R."/>
            <person name="Almeida J.P."/>
            <person name="Ashwell R.I."/>
            <person name="Ambrose K.D."/>
            <person name="Babbage A.K."/>
            <person name="Bagguley C.L."/>
            <person name="Bailey J."/>
            <person name="Banerjee R."/>
            <person name="Bates K."/>
            <person name="Beasley H."/>
            <person name="Bray-Allen S."/>
            <person name="Brown A.J."/>
            <person name="Brown J.Y."/>
            <person name="Burford D.C."/>
            <person name="Burrill W."/>
            <person name="Burton J."/>
            <person name="Cahill P."/>
            <person name="Camire D."/>
            <person name="Carter N.P."/>
            <person name="Chapman J.C."/>
            <person name="Clark S.Y."/>
            <person name="Clarke G."/>
            <person name="Clee C.M."/>
            <person name="Clegg S."/>
            <person name="Corby N."/>
            <person name="Coulson A."/>
            <person name="Dhami P."/>
            <person name="Dutta I."/>
            <person name="Dunn M."/>
            <person name="Faulkner L."/>
            <person name="Frankish A."/>
            <person name="Frankland J.A."/>
            <person name="Garner P."/>
            <person name="Garnett J."/>
            <person name="Gribble S."/>
            <person name="Griffiths C."/>
            <person name="Grocock R."/>
            <person name="Gustafson E."/>
            <person name="Hammond S."/>
            <person name="Harley J.L."/>
            <person name="Hart E."/>
            <person name="Heath P.D."/>
            <person name="Ho T.P."/>
            <person name="Hopkins B."/>
            <person name="Horne J."/>
            <person name="Howden P.J."/>
            <person name="Huckle E."/>
            <person name="Hynds C."/>
            <person name="Johnson C."/>
            <person name="Johnson D."/>
            <person name="Kana A."/>
            <person name="Kay M."/>
            <person name="Kimberley A.M."/>
            <person name="Kershaw J.K."/>
            <person name="Kokkinaki M."/>
            <person name="Laird G.K."/>
            <person name="Lawlor S."/>
            <person name="Lee H.M."/>
            <person name="Leongamornlert D.A."/>
            <person name="Laird G."/>
            <person name="Lloyd C."/>
            <person name="Lloyd D.M."/>
            <person name="Loveland J."/>
            <person name="Lovell J."/>
            <person name="McLaren S."/>
            <person name="McLay K.E."/>
            <person name="McMurray A."/>
            <person name="Mashreghi-Mohammadi M."/>
            <person name="Matthews L."/>
            <person name="Milne S."/>
            <person name="Nickerson T."/>
            <person name="Nguyen M."/>
            <person name="Overton-Larty E."/>
            <person name="Palmer S.A."/>
            <person name="Pearce A.V."/>
            <person name="Peck A.I."/>
            <person name="Pelan S."/>
            <person name="Phillimore B."/>
            <person name="Porter K."/>
            <person name="Rice C.M."/>
            <person name="Rogosin A."/>
            <person name="Ross M.T."/>
            <person name="Sarafidou T."/>
            <person name="Sehra H.K."/>
            <person name="Shownkeen R."/>
            <person name="Skuce C.D."/>
            <person name="Smith M."/>
            <person name="Standring L."/>
            <person name="Sycamore N."/>
            <person name="Tester J."/>
            <person name="Thorpe A."/>
            <person name="Torcasso W."/>
            <person name="Tracey A."/>
            <person name="Tromans A."/>
            <person name="Tsolas J."/>
            <person name="Wall M."/>
            <person name="Walsh J."/>
            <person name="Wang H."/>
            <person name="Weinstock K."/>
            <person name="West A.P."/>
            <person name="Willey D.L."/>
            <person name="Whitehead S.L."/>
            <person name="Wilming L."/>
            <person name="Wray P.W."/>
            <person name="Young L."/>
            <person name="Chen Y."/>
            <person name="Lovering R.C."/>
            <person name="Moschonas N.K."/>
            <person name="Siebert R."/>
            <person name="Fechtel K."/>
            <person name="Bentley D."/>
            <person name="Durbin R."/>
            <person name="Hubbard T."/>
            <person name="Doucette-Stamm L."/>
            <person name="Beck S."/>
            <person name="Smith D.R."/>
            <person name="Rogers J."/>
        </authorList>
    </citation>
    <scope>NUCLEOTIDE SEQUENCE [LARGE SCALE GENOMIC DNA]</scope>
</reference>
<dbReference type="ExpressionAtlas" id="V9GYA5">
    <property type="expression patterns" value="baseline and differential"/>
</dbReference>
<reference evidence="2" key="5">
    <citation type="submission" date="2025-09" db="UniProtKB">
        <authorList>
            <consortium name="Ensembl"/>
        </authorList>
    </citation>
    <scope>IDENTIFICATION</scope>
</reference>
<feature type="compositionally biased region" description="Low complexity" evidence="1">
    <location>
        <begin position="1"/>
        <end position="13"/>
    </location>
</feature>
<evidence type="ECO:0000313" key="2">
    <source>
        <dbReference type="Ensembl" id="ENSP00000476555.1"/>
    </source>
</evidence>
<dbReference type="MassIVE" id="V9GYA5"/>
<sequence length="92" mass="10091">MAAATAAAALAAADPPPAMPQAAGAGGPTTRRDFYWLRSFLAGEEEEFTSNRTWQSDKYLQVSVSVKMFQKKRRLLQTEPGSWINTLKCLSP</sequence>
<dbReference type="HOGENOM" id="CLU_2412603_0_0_1"/>
<reference evidence="2 3" key="3">
    <citation type="journal article" date="2004" name="Nature">
        <title>Finishing the euchromatic sequence of the human genome.</title>
        <authorList>
            <consortium name="International Human Genome Sequencing Consortium"/>
        </authorList>
    </citation>
    <scope>NUCLEOTIDE SEQUENCE [LARGE SCALE GENOMIC DNA]</scope>
</reference>
<reference evidence="2 3" key="1">
    <citation type="journal article" date="2001" name="Nature">
        <title>Initial sequencing and analysis of the human genome.</title>
        <authorList>
            <consortium name="International Human Genome Sequencing Consortium"/>
            <person name="Lander E.S."/>
            <person name="Linton L.M."/>
            <person name="Birren B."/>
            <person name="Nusbaum C."/>
            <person name="Zody M.C."/>
            <person name="Baldwin J."/>
            <person name="Devon K."/>
            <person name="Dewar K."/>
            <person name="Doyle M."/>
            <person name="FitzHugh W."/>
            <person name="Funke R."/>
            <person name="Gage D."/>
            <person name="Harris K."/>
            <person name="Heaford A."/>
            <person name="Howland J."/>
            <person name="Kann L."/>
            <person name="Lehoczky J."/>
            <person name="LeVine R."/>
            <person name="McEwan P."/>
            <person name="McKernan K."/>
            <person name="Meldrim J."/>
            <person name="Mesirov J.P."/>
            <person name="Miranda C."/>
            <person name="Morris W."/>
            <person name="Naylor J."/>
            <person name="Raymond C."/>
            <person name="Rosetti M."/>
            <person name="Santos R."/>
            <person name="Sheridan A."/>
            <person name="Sougnez C."/>
            <person name="Stange-Thomann N."/>
            <person name="Stojanovic N."/>
            <person name="Subramanian A."/>
            <person name="Wyman D."/>
            <person name="Rogers J."/>
            <person name="Sulston J."/>
            <person name="Ainscough R."/>
            <person name="Beck S."/>
            <person name="Bentley D."/>
            <person name="Burton J."/>
            <person name="Clee C."/>
            <person name="Carter N."/>
            <person name="Coulson A."/>
            <person name="Deadman R."/>
            <person name="Deloukas P."/>
            <person name="Dunham A."/>
            <person name="Dunham I."/>
            <person name="Durbin R."/>
            <person name="French L."/>
            <person name="Grafham D."/>
            <person name="Gregory S."/>
            <person name="Hubbard T."/>
            <person name="Humphray S."/>
            <person name="Hunt A."/>
            <person name="Jones M."/>
            <person name="Lloyd C."/>
            <person name="McMurray A."/>
            <person name="Matthews L."/>
            <person name="Mercer S."/>
            <person name="Milne S."/>
            <person name="Mullikin J.C."/>
            <person name="Mungall A."/>
            <person name="Plumb R."/>
            <person name="Ross M."/>
            <person name="Shownkeen R."/>
            <person name="Sims S."/>
            <person name="Waterston R.H."/>
            <person name="Wilson R.K."/>
            <person name="Hillier L.W."/>
            <person name="McPherson J.D."/>
            <person name="Marra M.A."/>
            <person name="Mardis E.R."/>
            <person name="Fulton L.A."/>
            <person name="Chinwalla A.T."/>
            <person name="Pepin K.H."/>
            <person name="Gish W.R."/>
            <person name="Chissoe S.L."/>
            <person name="Wendl M.C."/>
            <person name="Delehaunty K.D."/>
            <person name="Miner T.L."/>
            <person name="Delehaunty A."/>
            <person name="Kramer J.B."/>
            <person name="Cook L.L."/>
            <person name="Fulton R.S."/>
            <person name="Johnson D.L."/>
            <person name="Minx P.J."/>
            <person name="Clifton S.W."/>
            <person name="Hawkins T."/>
            <person name="Branscomb E."/>
            <person name="Predki P."/>
            <person name="Richardson P."/>
            <person name="Wenning S."/>
            <person name="Slezak T."/>
            <person name="Doggett N."/>
            <person name="Cheng J.F."/>
            <person name="Olsen A."/>
            <person name="Lucas S."/>
            <person name="Elkin C."/>
            <person name="Uberbacher E."/>
            <person name="Frazier M."/>
            <person name="Gibbs R.A."/>
            <person name="Muzny D.M."/>
            <person name="Scherer S.E."/>
            <person name="Bouck J.B."/>
            <person name="Sodergren E.J."/>
            <person name="Worley K.C."/>
            <person name="Rives C.M."/>
            <person name="Gorrell J.H."/>
            <person name="Metzker M.L."/>
            <person name="Naylor S.L."/>
            <person name="Kucherlapati R.S."/>
            <person name="Nelson D.L."/>
            <person name="Weinstock G.M."/>
            <person name="Sakaki Y."/>
            <person name="Fujiyama A."/>
            <person name="Hattori M."/>
            <person name="Yada T."/>
            <person name="Toyoda A."/>
            <person name="Itoh T."/>
            <person name="Kawagoe C."/>
            <person name="Watanabe H."/>
            <person name="Totoki Y."/>
            <person name="Taylor T."/>
            <person name="Weissenbach J."/>
            <person name="Heilig R."/>
            <person name="Saurin W."/>
            <person name="Artiguenave F."/>
            <person name="Brottier P."/>
            <person name="Bruls T."/>
            <person name="Pelletier E."/>
            <person name="Robert C."/>
            <person name="Wincker P."/>
            <person name="Smith D.R."/>
            <person name="Doucette-Stamm L."/>
            <person name="Rubenfield M."/>
            <person name="Weinstock K."/>
            <person name="Lee H.M."/>
            <person name="Dubois J."/>
            <person name="Rosenthal A."/>
            <person name="Platzer M."/>
            <person name="Nyakatura G."/>
            <person name="Taudien S."/>
            <person name="Rump A."/>
            <person name="Yang H."/>
            <person name="Yu J."/>
            <person name="Wang J."/>
            <person name="Huang G."/>
            <person name="Gu J."/>
            <person name="Hood L."/>
            <person name="Rowen L."/>
            <person name="Madan A."/>
            <person name="Qin S."/>
            <person name="Davis R.W."/>
            <person name="Federspiel N.A."/>
            <person name="Abola A.P."/>
            <person name="Proctor M.J."/>
            <person name="Myers R.M."/>
            <person name="Schmutz J."/>
            <person name="Dickson M."/>
            <person name="Grimwood J."/>
            <person name="Cox D.R."/>
            <person name="Olson M.V."/>
            <person name="Kaul R."/>
            <person name="Raymond C."/>
            <person name="Shimizu N."/>
            <person name="Kawasaki K."/>
            <person name="Minoshima S."/>
            <person name="Evans G.A."/>
            <person name="Athanasiou M."/>
            <person name="Schultz R."/>
            <person name="Roe B.A."/>
            <person name="Chen F."/>
            <person name="Pan H."/>
            <person name="Ramser J."/>
            <person name="Lehrach H."/>
            <person name="Reinhardt R."/>
            <person name="McCombie W.R."/>
            <person name="de la Bastide M."/>
            <person name="Dedhia N."/>
            <person name="Blocker H."/>
            <person name="Hornischer K."/>
            <person name="Nordsiek G."/>
            <person name="Agarwala R."/>
            <person name="Aravind L."/>
            <person name="Bailey J.A."/>
            <person name="Bateman A."/>
            <person name="Batzoglou S."/>
            <person name="Birney E."/>
            <person name="Bork P."/>
            <person name="Brown D.G."/>
            <person name="Burge C.B."/>
            <person name="Cerutti L."/>
            <person name="Chen H.C."/>
            <person name="Church D."/>
            <person name="Clamp M."/>
            <person name="Copley R.R."/>
            <person name="Doerks T."/>
            <person name="Eddy S.R."/>
            <person name="Eichler E.E."/>
            <person name="Furey T.S."/>
            <person name="Galagan J."/>
            <person name="Gilbert J.G."/>
            <person name="Harmon C."/>
            <person name="Hayashizaki Y."/>
            <person name="Haussler D."/>
            <person name="Hermjakob H."/>
            <person name="Hokamp K."/>
            <person name="Jang W."/>
            <person name="Johnson L.S."/>
            <person name="Jones T.A."/>
            <person name="Kasif S."/>
            <person name="Kaspryzk A."/>
            <person name="Kennedy S."/>
            <person name="Kent W.J."/>
            <person name="Kitts P."/>
            <person name="Koonin E.V."/>
            <person name="Korf I."/>
            <person name="Kulp D."/>
            <person name="Lancet D."/>
            <person name="Lowe T.M."/>
            <person name="McLysaght A."/>
            <person name="Mikkelsen T."/>
            <person name="Moran J.V."/>
            <person name="Mulder N."/>
            <person name="Pollara V.J."/>
            <person name="Ponting C.P."/>
            <person name="Schuler G."/>
            <person name="Schultz J."/>
            <person name="Slater G."/>
            <person name="Smit A.F."/>
            <person name="Stupka E."/>
            <person name="Szustakowski J."/>
            <person name="Thierry-Mieg D."/>
            <person name="Thierry-Mieg J."/>
            <person name="Wagner L."/>
            <person name="Wallis J."/>
            <person name="Wheeler R."/>
            <person name="Williams A."/>
            <person name="Wolf Y.I."/>
            <person name="Wolfe K.H."/>
            <person name="Yang S.P."/>
            <person name="Yeh R.F."/>
            <person name="Collins F."/>
            <person name="Guyer M.S."/>
            <person name="Peterson J."/>
            <person name="Felsenfeld A."/>
            <person name="Wetterstrand K.A."/>
            <person name="Patrinos A."/>
            <person name="Morgan M.J."/>
            <person name="de Jong P."/>
            <person name="Catanese J.J."/>
            <person name="Osoegawa K."/>
            <person name="Shizuya H."/>
            <person name="Choi S."/>
            <person name="Chen Y.J."/>
        </authorList>
    </citation>
    <scope>NUCLEOTIDE SEQUENCE [LARGE SCALE GENOMIC DNA]</scope>
</reference>
<protein>
    <submittedName>
        <fullName evidence="2">Solute carrier family 25 member 16</fullName>
    </submittedName>
</protein>
<accession>V9GYA5</accession>
<dbReference type="Ensembl" id="ENST00000491102.2">
    <property type="protein sequence ID" value="ENSP00000476555.1"/>
    <property type="gene ID" value="ENSG00000122912.16"/>
</dbReference>
<dbReference type="HGNC" id="HGNC:10986">
    <property type="gene designation" value="SLC25A16"/>
</dbReference>
<reference evidence="2" key="4">
    <citation type="submission" date="2025-08" db="UniProtKB">
        <authorList>
            <consortium name="Ensembl"/>
        </authorList>
    </citation>
    <scope>IDENTIFICATION</scope>
</reference>
<name>V9GYA5_HUMAN</name>
<dbReference type="OrthoDB" id="270584at2759"/>
<dbReference type="Bgee" id="ENSG00000122912">
    <property type="expression patterns" value="Expressed in jejunal mucosa and 184 other cell types or tissues"/>
</dbReference>
<gene>
    <name evidence="2" type="primary">SLC25A16</name>
</gene>
<dbReference type="ChiTaRS" id="SLC25A16">
    <property type="organism name" value="human"/>
</dbReference>
<dbReference type="EMBL" id="AL713888">
    <property type="status" value="NOT_ANNOTATED_CDS"/>
    <property type="molecule type" value="Genomic_DNA"/>
</dbReference>
<evidence type="ECO:0000256" key="1">
    <source>
        <dbReference type="SAM" id="MobiDB-lite"/>
    </source>
</evidence>
<dbReference type="Proteomes" id="UP000005640">
    <property type="component" value="Chromosome 10"/>
</dbReference>
<organism evidence="2 3">
    <name type="scientific">Homo sapiens</name>
    <name type="common">Human</name>
    <dbReference type="NCBI Taxonomy" id="9606"/>
    <lineage>
        <taxon>Eukaryota</taxon>
        <taxon>Metazoa</taxon>
        <taxon>Chordata</taxon>
        <taxon>Craniata</taxon>
        <taxon>Vertebrata</taxon>
        <taxon>Euteleostomi</taxon>
        <taxon>Mammalia</taxon>
        <taxon>Eutheria</taxon>
        <taxon>Euarchontoglires</taxon>
        <taxon>Primates</taxon>
        <taxon>Haplorrhini</taxon>
        <taxon>Catarrhini</taxon>
        <taxon>Hominidae</taxon>
        <taxon>Homo</taxon>
    </lineage>
</organism>
<dbReference type="VEuPathDB" id="HostDB:ENSG00000122912"/>
<dbReference type="GeneTree" id="ENSGT00940000157520"/>
<dbReference type="EMBL" id="AL136233">
    <property type="status" value="NOT_ANNOTATED_CDS"/>
    <property type="molecule type" value="Genomic_DNA"/>
</dbReference>
<dbReference type="OpenTargets" id="ENSG00000122912"/>
<evidence type="ECO:0007829" key="4">
    <source>
        <dbReference type="PeptideAtlas" id="V9GYA5"/>
    </source>
</evidence>